<evidence type="ECO:0000313" key="1">
    <source>
        <dbReference type="EMBL" id="CAH6719356.1"/>
    </source>
</evidence>
<organism evidence="1 2">
    <name type="scientific">[Candida] jaroonii</name>
    <dbReference type="NCBI Taxonomy" id="467808"/>
    <lineage>
        <taxon>Eukaryota</taxon>
        <taxon>Fungi</taxon>
        <taxon>Dikarya</taxon>
        <taxon>Ascomycota</taxon>
        <taxon>Saccharomycotina</taxon>
        <taxon>Pichiomycetes</taxon>
        <taxon>Debaryomycetaceae</taxon>
        <taxon>Yamadazyma</taxon>
    </lineage>
</organism>
<reference evidence="1" key="1">
    <citation type="submission" date="2022-06" db="EMBL/GenBank/DDBJ databases">
        <authorList>
            <person name="Legras J.-L."/>
            <person name="Devillers H."/>
            <person name="Grondin C."/>
        </authorList>
    </citation>
    <scope>NUCLEOTIDE SEQUENCE</scope>
    <source>
        <strain evidence="1">CLIB 1444</strain>
    </source>
</reference>
<proteinExistence type="predicted"/>
<gene>
    <name evidence="1" type="ORF">CLIB1444_02S06612</name>
</gene>
<name>A0ACA9Y317_9ASCO</name>
<evidence type="ECO:0000313" key="2">
    <source>
        <dbReference type="Proteomes" id="UP001152531"/>
    </source>
</evidence>
<sequence length="99" mass="11313">MPTFTFNTALKDYKEKQLSTDLKIVGSIFIATLIVLFHYAYIMKQLLDNPSMEYSQLFIQFSLFLITSSAVLYILITKVLPAVSPNSTTENIEKAKKNR</sequence>
<protein>
    <submittedName>
        <fullName evidence="1">Uncharacterized protein</fullName>
    </submittedName>
</protein>
<comment type="caution">
    <text evidence="1">The sequence shown here is derived from an EMBL/GenBank/DDBJ whole genome shotgun (WGS) entry which is preliminary data.</text>
</comment>
<accession>A0ACA9Y317</accession>
<keyword evidence="2" id="KW-1185">Reference proteome</keyword>
<dbReference type="EMBL" id="CALSDN010000002">
    <property type="protein sequence ID" value="CAH6719356.1"/>
    <property type="molecule type" value="Genomic_DNA"/>
</dbReference>
<dbReference type="Proteomes" id="UP001152531">
    <property type="component" value="Unassembled WGS sequence"/>
</dbReference>